<dbReference type="InterPro" id="IPR031312">
    <property type="entry name" value="Na/sul_symport_CS"/>
</dbReference>
<dbReference type="InterPro" id="IPR001898">
    <property type="entry name" value="SLC13A/DASS"/>
</dbReference>
<accession>A0A4R1GD93</accession>
<feature type="transmembrane region" description="Helical" evidence="6">
    <location>
        <begin position="270"/>
        <end position="288"/>
    </location>
</feature>
<name>A0A4R1GD93_9BACT</name>
<keyword evidence="8" id="KW-1185">Reference proteome</keyword>
<keyword evidence="3 6" id="KW-0812">Transmembrane</keyword>
<feature type="transmembrane region" description="Helical" evidence="6">
    <location>
        <begin position="30"/>
        <end position="50"/>
    </location>
</feature>
<dbReference type="GO" id="GO:0015141">
    <property type="term" value="F:succinate transmembrane transporter activity"/>
    <property type="evidence" value="ECO:0007669"/>
    <property type="project" value="UniProtKB-ARBA"/>
</dbReference>
<evidence type="ECO:0000313" key="7">
    <source>
        <dbReference type="EMBL" id="TCK04535.1"/>
    </source>
</evidence>
<keyword evidence="5 6" id="KW-0472">Membrane</keyword>
<evidence type="ECO:0000313" key="8">
    <source>
        <dbReference type="Proteomes" id="UP000295777"/>
    </source>
</evidence>
<sequence length="446" mass="47917">MKKGIAVAVAFFAFFATLLFFPTETEVRKGLAILFFAAILWISEALPLPVTSLSIPLLASLLGVLDVKSAFSSFAHPIIFLFFGGFALATALTKYKLDKFLAFKIVSLSKGSLLWTSLSIFAATAFVSMWISNTSTTAMMLPLALGIAGAVSADKRLRSFLLLGIAYSASVGGIGTVVGSPPNGITAANLGIGFYDWMKFGLPTVAILFPLLFLALYFYFRPNLKERVTIEKYSFNLSKKSIGVLAVFALTVFLWLFGKKLSLVLGIKKYFDALVAVTAVFLLFAFKLVDWKDLDKGTDWGTLYLFGGGLSLSHVLKTTGASKFLAESFIQASGHLPAFLLVFSVTLLMIFFTELMSNTATAAIFIPILITLASEMNLPPHELALPAGVAASCAFMLPVATPPNAIVYGTGEVEQRDMIKVGLLLNVIFAVAISVLSVLLIGKVVG</sequence>
<dbReference type="OrthoDB" id="37272at2"/>
<dbReference type="PANTHER" id="PTHR10283">
    <property type="entry name" value="SOLUTE CARRIER FAMILY 13 MEMBER"/>
    <property type="match status" value="1"/>
</dbReference>
<evidence type="ECO:0000256" key="6">
    <source>
        <dbReference type="SAM" id="Phobius"/>
    </source>
</evidence>
<dbReference type="RefSeq" id="WP_132526347.1">
    <property type="nucleotide sequence ID" value="NZ_SMFV01000003.1"/>
</dbReference>
<organism evidence="7 8">
    <name type="scientific">Phorcysia thermohydrogeniphila</name>
    <dbReference type="NCBI Taxonomy" id="936138"/>
    <lineage>
        <taxon>Bacteria</taxon>
        <taxon>Pseudomonadati</taxon>
        <taxon>Aquificota</taxon>
        <taxon>Aquificia</taxon>
        <taxon>Desulfurobacteriales</taxon>
        <taxon>Desulfurobacteriaceae</taxon>
        <taxon>Phorcysia</taxon>
    </lineage>
</organism>
<feature type="transmembrane region" description="Helical" evidence="6">
    <location>
        <begin position="336"/>
        <end position="353"/>
    </location>
</feature>
<dbReference type="PANTHER" id="PTHR10283:SF82">
    <property type="entry name" value="SOLUTE CARRIER FAMILY 13 MEMBER 2"/>
    <property type="match status" value="1"/>
</dbReference>
<dbReference type="CDD" id="cd01115">
    <property type="entry name" value="SLC13_permease"/>
    <property type="match status" value="1"/>
</dbReference>
<dbReference type="Proteomes" id="UP000295777">
    <property type="component" value="Unassembled WGS sequence"/>
</dbReference>
<feature type="transmembrane region" description="Helical" evidence="6">
    <location>
        <begin position="113"/>
        <end position="131"/>
    </location>
</feature>
<comment type="caution">
    <text evidence="7">The sequence shown here is derived from an EMBL/GenBank/DDBJ whole genome shotgun (WGS) entry which is preliminary data.</text>
</comment>
<keyword evidence="4 6" id="KW-1133">Transmembrane helix</keyword>
<dbReference type="EMBL" id="SMFV01000003">
    <property type="protein sequence ID" value="TCK04535.1"/>
    <property type="molecule type" value="Genomic_DNA"/>
</dbReference>
<gene>
    <name evidence="7" type="ORF">CLV27_0967</name>
</gene>
<feature type="transmembrane region" description="Helical" evidence="6">
    <location>
        <begin position="421"/>
        <end position="441"/>
    </location>
</feature>
<dbReference type="Pfam" id="PF00939">
    <property type="entry name" value="Na_sulph_symp"/>
    <property type="match status" value="1"/>
</dbReference>
<proteinExistence type="predicted"/>
<evidence type="ECO:0000256" key="5">
    <source>
        <dbReference type="ARBA" id="ARBA00023136"/>
    </source>
</evidence>
<evidence type="ECO:0000256" key="3">
    <source>
        <dbReference type="ARBA" id="ARBA00022692"/>
    </source>
</evidence>
<dbReference type="PROSITE" id="PS01271">
    <property type="entry name" value="NA_SULFATE"/>
    <property type="match status" value="1"/>
</dbReference>
<evidence type="ECO:0000256" key="1">
    <source>
        <dbReference type="ARBA" id="ARBA00004141"/>
    </source>
</evidence>
<dbReference type="GO" id="GO:0005886">
    <property type="term" value="C:plasma membrane"/>
    <property type="evidence" value="ECO:0007669"/>
    <property type="project" value="TreeGrafter"/>
</dbReference>
<evidence type="ECO:0000256" key="4">
    <source>
        <dbReference type="ARBA" id="ARBA00022989"/>
    </source>
</evidence>
<feature type="transmembrane region" description="Helical" evidence="6">
    <location>
        <begin position="137"/>
        <end position="153"/>
    </location>
</feature>
<dbReference type="NCBIfam" id="TIGR00785">
    <property type="entry name" value="dass"/>
    <property type="match status" value="1"/>
</dbReference>
<comment type="subcellular location">
    <subcellularLocation>
        <location evidence="1">Membrane</location>
        <topology evidence="1">Multi-pass membrane protein</topology>
    </subcellularLocation>
</comment>
<feature type="transmembrane region" description="Helical" evidence="6">
    <location>
        <begin position="6"/>
        <end position="23"/>
    </location>
</feature>
<protein>
    <submittedName>
        <fullName evidence="7">Sodium-dependent dicarboxylate transporter 2/3/5</fullName>
    </submittedName>
</protein>
<keyword evidence="2" id="KW-0813">Transport</keyword>
<feature type="transmembrane region" description="Helical" evidence="6">
    <location>
        <begin position="384"/>
        <end position="409"/>
    </location>
</feature>
<evidence type="ECO:0000256" key="2">
    <source>
        <dbReference type="ARBA" id="ARBA00022448"/>
    </source>
</evidence>
<feature type="transmembrane region" description="Helical" evidence="6">
    <location>
        <begin position="200"/>
        <end position="220"/>
    </location>
</feature>
<dbReference type="AlphaFoldDB" id="A0A4R1GD93"/>
<reference evidence="7 8" key="1">
    <citation type="submission" date="2019-03" db="EMBL/GenBank/DDBJ databases">
        <title>Genomic Encyclopedia of Archaeal and Bacterial Type Strains, Phase II (KMG-II): from individual species to whole genera.</title>
        <authorList>
            <person name="Goeker M."/>
        </authorList>
    </citation>
    <scope>NUCLEOTIDE SEQUENCE [LARGE SCALE GENOMIC DNA]</scope>
    <source>
        <strain evidence="7 8">DSM 24425</strain>
    </source>
</reference>
<feature type="transmembrane region" description="Helical" evidence="6">
    <location>
        <begin position="160"/>
        <end position="180"/>
    </location>
</feature>
<feature type="transmembrane region" description="Helical" evidence="6">
    <location>
        <begin position="241"/>
        <end position="258"/>
    </location>
</feature>
<feature type="transmembrane region" description="Helical" evidence="6">
    <location>
        <begin position="70"/>
        <end position="92"/>
    </location>
</feature>